<evidence type="ECO:0000256" key="1">
    <source>
        <dbReference type="SAM" id="MobiDB-lite"/>
    </source>
</evidence>
<dbReference type="Pfam" id="PF06945">
    <property type="entry name" value="DUF1289"/>
    <property type="match status" value="1"/>
</dbReference>
<dbReference type="RefSeq" id="WP_330129133.1">
    <property type="nucleotide sequence ID" value="NZ_JAUHLI010000010.1"/>
</dbReference>
<dbReference type="EMBL" id="JAUHLI010000010">
    <property type="protein sequence ID" value="MEE2002053.1"/>
    <property type="molecule type" value="Genomic_DNA"/>
</dbReference>
<sequence>MDQLELFDLPNPCIGVCESDNRGYCKGCLRSREERFNWLQKPVAEKARILKLLAQRKKRREQRVGGGSTANSTATEPDLFD</sequence>
<keyword evidence="3" id="KW-1185">Reference proteome</keyword>
<accession>A0ABU7J6C2</accession>
<dbReference type="Proteomes" id="UP001336314">
    <property type="component" value="Unassembled WGS sequence"/>
</dbReference>
<feature type="region of interest" description="Disordered" evidence="1">
    <location>
        <begin position="56"/>
        <end position="81"/>
    </location>
</feature>
<evidence type="ECO:0000313" key="2">
    <source>
        <dbReference type="EMBL" id="MEE2002053.1"/>
    </source>
</evidence>
<organism evidence="2 3">
    <name type="scientific">Alkalimonas cellulosilytica</name>
    <dbReference type="NCBI Taxonomy" id="3058395"/>
    <lineage>
        <taxon>Bacteria</taxon>
        <taxon>Pseudomonadati</taxon>
        <taxon>Pseudomonadota</taxon>
        <taxon>Gammaproteobacteria</taxon>
        <taxon>Alkalimonas</taxon>
    </lineage>
</organism>
<evidence type="ECO:0000313" key="3">
    <source>
        <dbReference type="Proteomes" id="UP001336314"/>
    </source>
</evidence>
<name>A0ABU7J6C2_9GAMM</name>
<dbReference type="InterPro" id="IPR010710">
    <property type="entry name" value="DUF1289"/>
</dbReference>
<proteinExistence type="predicted"/>
<dbReference type="PANTHER" id="PTHR35175">
    <property type="entry name" value="DUF1289 DOMAIN-CONTAINING PROTEIN"/>
    <property type="match status" value="1"/>
</dbReference>
<reference evidence="2 3" key="1">
    <citation type="submission" date="2023-07" db="EMBL/GenBank/DDBJ databases">
        <title>Alkalimonas sp., MEB108 novel, alkaliphilic bacterium isolated from Lonar Lake, India.</title>
        <authorList>
            <person name="Joshi A."/>
            <person name="Thite S."/>
        </authorList>
    </citation>
    <scope>NUCLEOTIDE SEQUENCE [LARGE SCALE GENOMIC DNA]</scope>
    <source>
        <strain evidence="2 3">MEB108</strain>
    </source>
</reference>
<gene>
    <name evidence="2" type="ORF">QWY20_11370</name>
</gene>
<protein>
    <submittedName>
        <fullName evidence="2">DUF1289 domain-containing protein</fullName>
    </submittedName>
</protein>
<dbReference type="PANTHER" id="PTHR35175:SF1">
    <property type="entry name" value="OXIDOREDUCTASE"/>
    <property type="match status" value="1"/>
</dbReference>
<comment type="caution">
    <text evidence="2">The sequence shown here is derived from an EMBL/GenBank/DDBJ whole genome shotgun (WGS) entry which is preliminary data.</text>
</comment>